<dbReference type="GO" id="GO:0016757">
    <property type="term" value="F:glycosyltransferase activity"/>
    <property type="evidence" value="ECO:0007669"/>
    <property type="project" value="UniProtKB-KW"/>
</dbReference>
<dbReference type="EMBL" id="JARGDN010000008">
    <property type="protein sequence ID" value="MDG9733963.1"/>
    <property type="molecule type" value="Genomic_DNA"/>
</dbReference>
<dbReference type="Gene3D" id="3.40.50.2000">
    <property type="entry name" value="Glycogen Phosphorylase B"/>
    <property type="match status" value="3"/>
</dbReference>
<dbReference type="EMBL" id="CP042383">
    <property type="protein sequence ID" value="QEA43038.1"/>
    <property type="molecule type" value="Genomic_DNA"/>
</dbReference>
<dbReference type="InterPro" id="IPR001296">
    <property type="entry name" value="Glyco_trans_1"/>
</dbReference>
<keyword evidence="2 5" id="KW-0808">Transferase</keyword>
<dbReference type="KEGG" id="lpse:FGL85_03340"/>
<reference evidence="4 7" key="2">
    <citation type="submission" date="2023-02" db="EMBL/GenBank/DDBJ databases">
        <title>Antimicrobial susceptibility testing and tentative epidemiological cut-off values for Lactobacillaceae family species intended for ingestion.</title>
        <authorList>
            <person name="Noehr-Meldgaard K."/>
            <person name="Struve C."/>
            <person name="Ingmer H."/>
            <person name="Koza A."/>
            <person name="Al-Nakeeb K."/>
            <person name="Agersoe Y."/>
        </authorList>
    </citation>
    <scope>NUCLEOTIDE SEQUENCE [LARGE SCALE GENOMIC DNA]</scope>
    <source>
        <strain evidence="4 7">DSM 20193</strain>
    </source>
</reference>
<dbReference type="SUPFAM" id="SSF53756">
    <property type="entry name" value="UDP-Glycosyltransferase/glycogen phosphorylase"/>
    <property type="match status" value="1"/>
</dbReference>
<organism evidence="5 6">
    <name type="scientific">Leuconostoc pseudomesenteroides</name>
    <dbReference type="NCBI Taxonomy" id="33968"/>
    <lineage>
        <taxon>Bacteria</taxon>
        <taxon>Bacillati</taxon>
        <taxon>Bacillota</taxon>
        <taxon>Bacilli</taxon>
        <taxon>Lactobacillales</taxon>
        <taxon>Lactobacillaceae</taxon>
        <taxon>Leuconostoc</taxon>
    </lineage>
</organism>
<feature type="domain" description="Glycosyl transferase family 1" evidence="3">
    <location>
        <begin position="296"/>
        <end position="433"/>
    </location>
</feature>
<dbReference type="AlphaFoldDB" id="A0A5B8T7C2"/>
<evidence type="ECO:0000259" key="3">
    <source>
        <dbReference type="Pfam" id="PF00534"/>
    </source>
</evidence>
<evidence type="ECO:0000313" key="4">
    <source>
        <dbReference type="EMBL" id="MDG9733963.1"/>
    </source>
</evidence>
<proteinExistence type="predicted"/>
<dbReference type="EC" id="2.4.-.-" evidence="4"/>
<protein>
    <submittedName>
        <fullName evidence="5">Glycosyltransferase</fullName>
        <ecNumber evidence="4">2.4.-.-</ecNumber>
    </submittedName>
</protein>
<keyword evidence="7" id="KW-1185">Reference proteome</keyword>
<accession>A0A5B8T7C2</accession>
<dbReference type="GeneID" id="64343886"/>
<dbReference type="PANTHER" id="PTHR12526">
    <property type="entry name" value="GLYCOSYLTRANSFERASE"/>
    <property type="match status" value="1"/>
</dbReference>
<evidence type="ECO:0000313" key="7">
    <source>
        <dbReference type="Proteomes" id="UP001529201"/>
    </source>
</evidence>
<keyword evidence="1 4" id="KW-0328">Glycosyltransferase</keyword>
<dbReference type="Proteomes" id="UP000321296">
    <property type="component" value="Chromosome"/>
</dbReference>
<dbReference type="RefSeq" id="WP_147652018.1">
    <property type="nucleotide sequence ID" value="NZ_CP042383.1"/>
</dbReference>
<evidence type="ECO:0000313" key="6">
    <source>
        <dbReference type="Proteomes" id="UP000321296"/>
    </source>
</evidence>
<evidence type="ECO:0000256" key="1">
    <source>
        <dbReference type="ARBA" id="ARBA00022676"/>
    </source>
</evidence>
<gene>
    <name evidence="5" type="ORF">FGL85_03340</name>
    <name evidence="4" type="ORF">P1N92_07515</name>
</gene>
<reference evidence="5 6" key="1">
    <citation type="submission" date="2019-06" db="EMBL/GenBank/DDBJ databases">
        <title>Genome analyses of bacteria isolated from kimchi.</title>
        <authorList>
            <person name="Lee S."/>
            <person name="Ahn S."/>
            <person name="Roh S."/>
        </authorList>
    </citation>
    <scope>NUCLEOTIDE SEQUENCE [LARGE SCALE GENOMIC DNA]</scope>
    <source>
        <strain evidence="5 6">CBA3630</strain>
    </source>
</reference>
<dbReference type="Proteomes" id="UP001529201">
    <property type="component" value="Unassembled WGS sequence"/>
</dbReference>
<dbReference type="Pfam" id="PF00534">
    <property type="entry name" value="Glycos_transf_1"/>
    <property type="match status" value="1"/>
</dbReference>
<dbReference type="PANTHER" id="PTHR12526:SF629">
    <property type="entry name" value="TEICHURONIC ACID BIOSYNTHESIS GLYCOSYLTRANSFERASE TUAH-RELATED"/>
    <property type="match status" value="1"/>
</dbReference>
<name>A0A5B8T7C2_LEUPS</name>
<evidence type="ECO:0000256" key="2">
    <source>
        <dbReference type="ARBA" id="ARBA00022679"/>
    </source>
</evidence>
<evidence type="ECO:0000313" key="5">
    <source>
        <dbReference type="EMBL" id="QEA43038.1"/>
    </source>
</evidence>
<sequence>MIFFVNKAIGHGNSGVEHAQFYRADIFRQAHQPFKMIYSDLLPKLHEHAAEWHLQESEVIGLYDYFLSDDPDDYLRNGLREVSEYHEEVLWDQTHTQRRFDRQTTGGYFETIQRVKRYSDERKLYLVDDDRVILTNGNHKIMWHYRDSGSRKKQAVSIRLFNFKGRDYFFQTYEALVMFFYEQLNQTYPNSLYIIDRGQEHEEALIHLKRQGAGVKLLDVVHAAHLAQFEGAHPLWNNYYQYMFDHLDDMSAVINATEVQTQAMKADLSRVGQKQLDKITTIPVGGVETVMPARHWSGKEARFVTASRLHPEKHITQIVSAIKLLRDQGLNATLTIYGDGGDIPHIKKSISELKLQKFVTLAGLSQHVIDDLKQYDAFVSASYSEGFGLTYIEAISDALPIATYANFFGAQELVKEGLNGHLATFERHQDATEKNVVQLSQAMAAVFQSTAHYADLSRGAEAVAKKYQTQEIAKKWSALIRRVNHES</sequence>